<feature type="domain" description="JmjC" evidence="1">
    <location>
        <begin position="107"/>
        <end position="264"/>
    </location>
</feature>
<dbReference type="PANTHER" id="PTHR12461:SF105">
    <property type="entry name" value="HYPOXIA-INDUCIBLE FACTOR 1-ALPHA INHIBITOR"/>
    <property type="match status" value="1"/>
</dbReference>
<gene>
    <name evidence="2" type="ORF">GCM10011369_14280</name>
</gene>
<name>A0A8J2XNJ0_9GAMM</name>
<dbReference type="OrthoDB" id="479699at2"/>
<keyword evidence="3" id="KW-1185">Reference proteome</keyword>
<dbReference type="Proteomes" id="UP000619743">
    <property type="component" value="Unassembled WGS sequence"/>
</dbReference>
<reference evidence="3" key="1">
    <citation type="journal article" date="2019" name="Int. J. Syst. Evol. Microbiol.">
        <title>The Global Catalogue of Microorganisms (GCM) 10K type strain sequencing project: providing services to taxonomists for standard genome sequencing and annotation.</title>
        <authorList>
            <consortium name="The Broad Institute Genomics Platform"/>
            <consortium name="The Broad Institute Genome Sequencing Center for Infectious Disease"/>
            <person name="Wu L."/>
            <person name="Ma J."/>
        </authorList>
    </citation>
    <scope>NUCLEOTIDE SEQUENCE [LARGE SCALE GENOMIC DNA]</scope>
    <source>
        <strain evidence="3">CGMCC 1.10130</strain>
    </source>
</reference>
<proteinExistence type="predicted"/>
<dbReference type="RefSeq" id="WP_087505221.1">
    <property type="nucleotide sequence ID" value="NZ_BMDX01000005.1"/>
</dbReference>
<dbReference type="InterPro" id="IPR041667">
    <property type="entry name" value="Cupin_8"/>
</dbReference>
<dbReference type="SUPFAM" id="SSF51197">
    <property type="entry name" value="Clavaminate synthase-like"/>
    <property type="match status" value="1"/>
</dbReference>
<organism evidence="2 3">
    <name type="scientific">Neiella marina</name>
    <dbReference type="NCBI Taxonomy" id="508461"/>
    <lineage>
        <taxon>Bacteria</taxon>
        <taxon>Pseudomonadati</taxon>
        <taxon>Pseudomonadota</taxon>
        <taxon>Gammaproteobacteria</taxon>
        <taxon>Alteromonadales</taxon>
        <taxon>Echinimonadaceae</taxon>
        <taxon>Neiella</taxon>
    </lineage>
</organism>
<evidence type="ECO:0000259" key="1">
    <source>
        <dbReference type="PROSITE" id="PS51184"/>
    </source>
</evidence>
<dbReference type="SMART" id="SM00558">
    <property type="entry name" value="JmjC"/>
    <property type="match status" value="1"/>
</dbReference>
<accession>A0A8J2XNJ0</accession>
<dbReference type="PANTHER" id="PTHR12461">
    <property type="entry name" value="HYPOXIA-INDUCIBLE FACTOR 1 ALPHA INHIBITOR-RELATED"/>
    <property type="match status" value="1"/>
</dbReference>
<comment type="caution">
    <text evidence="2">The sequence shown here is derived from an EMBL/GenBank/DDBJ whole genome shotgun (WGS) entry which is preliminary data.</text>
</comment>
<evidence type="ECO:0000313" key="3">
    <source>
        <dbReference type="Proteomes" id="UP000619743"/>
    </source>
</evidence>
<dbReference type="PROSITE" id="PS51184">
    <property type="entry name" value="JMJC"/>
    <property type="match status" value="1"/>
</dbReference>
<protein>
    <submittedName>
        <fullName evidence="2">Cupin</fullName>
    </submittedName>
</protein>
<sequence length="326" mass="37343">MGVDVKTQNMLRDIAETALEPVVLRGAIADWPIVKKANQSSEQLSQYLSQYAGNEALLAYFMEPQWQGRIGYQADFQGFNFESLKITVDQLFEQLARCAEADQKPTLYMGSTNVDRWFPGLSDDNPLDFTSLPVLTNIWIGNQSIVSAHFDWPDNFACLVAGKRTFTLFPPEQLENLYIGPLDYTPAGPAISLVDFDAPDFTKFPKFKTALEHAQVFELNPGDVLFVPSMWWHHVKSHDDVNVLMNYWWKKSKAYLPTPMDSLNLSIMSLRSLSKEQKRMWLKMIEYYVMNDDFSHIPESSQGLLSDLSIDDARKYRSMILNALNR</sequence>
<dbReference type="AlphaFoldDB" id="A0A8J2XNJ0"/>
<dbReference type="Pfam" id="PF13621">
    <property type="entry name" value="Cupin_8"/>
    <property type="match status" value="1"/>
</dbReference>
<dbReference type="InterPro" id="IPR003347">
    <property type="entry name" value="JmjC_dom"/>
</dbReference>
<dbReference type="Gene3D" id="2.60.120.10">
    <property type="entry name" value="Jelly Rolls"/>
    <property type="match status" value="1"/>
</dbReference>
<dbReference type="InterPro" id="IPR014710">
    <property type="entry name" value="RmlC-like_jellyroll"/>
</dbReference>
<dbReference type="EMBL" id="BMDX01000005">
    <property type="protein sequence ID" value="GGA73649.1"/>
    <property type="molecule type" value="Genomic_DNA"/>
</dbReference>
<evidence type="ECO:0000313" key="2">
    <source>
        <dbReference type="EMBL" id="GGA73649.1"/>
    </source>
</evidence>